<dbReference type="EMBL" id="FUEG01000043">
    <property type="protein sequence ID" value="SJL17349.1"/>
    <property type="molecule type" value="Genomic_DNA"/>
</dbReference>
<gene>
    <name evidence="1" type="ORF">ARMOST_20899</name>
</gene>
<evidence type="ECO:0000313" key="2">
    <source>
        <dbReference type="Proteomes" id="UP000219338"/>
    </source>
</evidence>
<organism evidence="1 2">
    <name type="scientific">Armillaria ostoyae</name>
    <name type="common">Armillaria root rot fungus</name>
    <dbReference type="NCBI Taxonomy" id="47428"/>
    <lineage>
        <taxon>Eukaryota</taxon>
        <taxon>Fungi</taxon>
        <taxon>Dikarya</taxon>
        <taxon>Basidiomycota</taxon>
        <taxon>Agaricomycotina</taxon>
        <taxon>Agaricomycetes</taxon>
        <taxon>Agaricomycetidae</taxon>
        <taxon>Agaricales</taxon>
        <taxon>Marasmiineae</taxon>
        <taxon>Physalacriaceae</taxon>
        <taxon>Armillaria</taxon>
    </lineage>
</organism>
<protein>
    <submittedName>
        <fullName evidence="1">Uncharacterized protein</fullName>
    </submittedName>
</protein>
<keyword evidence="2" id="KW-1185">Reference proteome</keyword>
<proteinExistence type="predicted"/>
<accession>A0A284S8L1</accession>
<sequence>MSYMPCHNQPKVKTFLSGGREQSRRLQLSSILMKIYQVDEVVPMQRPRSHP</sequence>
<name>A0A284S8L1_ARMOS</name>
<dbReference type="Proteomes" id="UP000219338">
    <property type="component" value="Unassembled WGS sequence"/>
</dbReference>
<reference evidence="2" key="1">
    <citation type="journal article" date="2017" name="Nat. Ecol. Evol.">
        <title>Genome expansion and lineage-specific genetic innovations in the forest pathogenic fungi Armillaria.</title>
        <authorList>
            <person name="Sipos G."/>
            <person name="Prasanna A.N."/>
            <person name="Walter M.C."/>
            <person name="O'Connor E."/>
            <person name="Balint B."/>
            <person name="Krizsan K."/>
            <person name="Kiss B."/>
            <person name="Hess J."/>
            <person name="Varga T."/>
            <person name="Slot J."/>
            <person name="Riley R."/>
            <person name="Boka B."/>
            <person name="Rigling D."/>
            <person name="Barry K."/>
            <person name="Lee J."/>
            <person name="Mihaltcheva S."/>
            <person name="LaButti K."/>
            <person name="Lipzen A."/>
            <person name="Waldron R."/>
            <person name="Moloney N.M."/>
            <person name="Sperisen C."/>
            <person name="Kredics L."/>
            <person name="Vagvoelgyi C."/>
            <person name="Patrignani A."/>
            <person name="Fitzpatrick D."/>
            <person name="Nagy I."/>
            <person name="Doyle S."/>
            <person name="Anderson J.B."/>
            <person name="Grigoriev I.V."/>
            <person name="Gueldener U."/>
            <person name="Muensterkoetter M."/>
            <person name="Nagy L.G."/>
        </authorList>
    </citation>
    <scope>NUCLEOTIDE SEQUENCE [LARGE SCALE GENOMIC DNA]</scope>
    <source>
        <strain evidence="2">C18/9</strain>
    </source>
</reference>
<dbReference type="AlphaFoldDB" id="A0A284S8L1"/>
<evidence type="ECO:0000313" key="1">
    <source>
        <dbReference type="EMBL" id="SJL17349.1"/>
    </source>
</evidence>